<name>A0A316YIQ6_9BASI</name>
<dbReference type="Proteomes" id="UP000245768">
    <property type="component" value="Unassembled WGS sequence"/>
</dbReference>
<dbReference type="EMBL" id="KZ819637">
    <property type="protein sequence ID" value="PWN89307.1"/>
    <property type="molecule type" value="Genomic_DNA"/>
</dbReference>
<dbReference type="GeneID" id="37039957"/>
<protein>
    <submittedName>
        <fullName evidence="1">Uncharacterized protein</fullName>
    </submittedName>
</protein>
<proteinExistence type="predicted"/>
<reference evidence="1 2" key="1">
    <citation type="journal article" date="2018" name="Mol. Biol. Evol.">
        <title>Broad Genomic Sampling Reveals a Smut Pathogenic Ancestry of the Fungal Clade Ustilaginomycotina.</title>
        <authorList>
            <person name="Kijpornyongpan T."/>
            <person name="Mondo S.J."/>
            <person name="Barry K."/>
            <person name="Sandor L."/>
            <person name="Lee J."/>
            <person name="Lipzen A."/>
            <person name="Pangilinan J."/>
            <person name="LaButti K."/>
            <person name="Hainaut M."/>
            <person name="Henrissat B."/>
            <person name="Grigoriev I.V."/>
            <person name="Spatafora J.W."/>
            <person name="Aime M.C."/>
        </authorList>
    </citation>
    <scope>NUCLEOTIDE SEQUENCE [LARGE SCALE GENOMIC DNA]</scope>
    <source>
        <strain evidence="1 2">MCA 4198</strain>
    </source>
</reference>
<dbReference type="RefSeq" id="XP_025376505.1">
    <property type="nucleotide sequence ID" value="XM_025518041.1"/>
</dbReference>
<evidence type="ECO:0000313" key="2">
    <source>
        <dbReference type="Proteomes" id="UP000245768"/>
    </source>
</evidence>
<evidence type="ECO:0000313" key="1">
    <source>
        <dbReference type="EMBL" id="PWN89307.1"/>
    </source>
</evidence>
<accession>A0A316YIQ6</accession>
<organism evidence="1 2">
    <name type="scientific">Acaromyces ingoldii</name>
    <dbReference type="NCBI Taxonomy" id="215250"/>
    <lineage>
        <taxon>Eukaryota</taxon>
        <taxon>Fungi</taxon>
        <taxon>Dikarya</taxon>
        <taxon>Basidiomycota</taxon>
        <taxon>Ustilaginomycotina</taxon>
        <taxon>Exobasidiomycetes</taxon>
        <taxon>Exobasidiales</taxon>
        <taxon>Cryptobasidiaceae</taxon>
        <taxon>Acaromyces</taxon>
    </lineage>
</organism>
<keyword evidence="2" id="KW-1185">Reference proteome</keyword>
<sequence length="171" mass="18608">MDGMGIDSKGSSPASLGGAKDAIDWALVGFVAATVGGAERASVQVAGRVRVTGACKAKLSHWLLPEKVKRDGEVRKVVLFRIEPCRRGRAALVSRQIELYLFFAEILLEEHDRACKPSRDGEVDLGKRGGNGSIDEGATLTEVQDELECERGEPCFFFVGWTKWQAKQSAK</sequence>
<dbReference type="InParanoid" id="A0A316YIQ6"/>
<dbReference type="AlphaFoldDB" id="A0A316YIQ6"/>
<gene>
    <name evidence="1" type="ORF">FA10DRAFT_141507</name>
</gene>